<feature type="domain" description="GIY-YIG" evidence="2">
    <location>
        <begin position="2"/>
        <end position="79"/>
    </location>
</feature>
<reference evidence="4" key="1">
    <citation type="submission" date="2016-11" db="EMBL/GenBank/DDBJ databases">
        <authorList>
            <person name="Varghese N."/>
            <person name="Submissions S."/>
        </authorList>
    </citation>
    <scope>NUCLEOTIDE SEQUENCE [LARGE SCALE GENOMIC DNA]</scope>
    <source>
        <strain evidence="4">DSM 17659</strain>
    </source>
</reference>
<dbReference type="PANTHER" id="PTHR34477">
    <property type="entry name" value="UPF0213 PROTEIN YHBQ"/>
    <property type="match status" value="1"/>
</dbReference>
<dbReference type="CDD" id="cd10448">
    <property type="entry name" value="GIY-YIG_unchar_3"/>
    <property type="match status" value="1"/>
</dbReference>
<proteinExistence type="inferred from homology"/>
<dbReference type="GO" id="GO:0004519">
    <property type="term" value="F:endonuclease activity"/>
    <property type="evidence" value="ECO:0007669"/>
    <property type="project" value="UniProtKB-KW"/>
</dbReference>
<dbReference type="Proteomes" id="UP000184020">
    <property type="component" value="Unassembled WGS sequence"/>
</dbReference>
<keyword evidence="3" id="KW-0255">Endonuclease</keyword>
<dbReference type="EMBL" id="FQWF01000005">
    <property type="protein sequence ID" value="SHG38031.1"/>
    <property type="molecule type" value="Genomic_DNA"/>
</dbReference>
<dbReference type="InterPro" id="IPR035901">
    <property type="entry name" value="GIY-YIG_endonuc_sf"/>
</dbReference>
<keyword evidence="3" id="KW-0540">Nuclease</keyword>
<dbReference type="InterPro" id="IPR050190">
    <property type="entry name" value="UPF0213_domain"/>
</dbReference>
<comment type="similarity">
    <text evidence="1">Belongs to the UPF0213 family.</text>
</comment>
<evidence type="ECO:0000313" key="4">
    <source>
        <dbReference type="Proteomes" id="UP000184020"/>
    </source>
</evidence>
<dbReference type="InterPro" id="IPR000305">
    <property type="entry name" value="GIY-YIG_endonuc"/>
</dbReference>
<gene>
    <name evidence="3" type="ORF">SAMN05444372_105122</name>
</gene>
<dbReference type="Gene3D" id="3.40.1440.10">
    <property type="entry name" value="GIY-YIG endonuclease"/>
    <property type="match status" value="1"/>
</dbReference>
<dbReference type="STRING" id="229205.SAMN05444372_105122"/>
<accession>A0A1M5JBZ8</accession>
<evidence type="ECO:0000259" key="2">
    <source>
        <dbReference type="PROSITE" id="PS50164"/>
    </source>
</evidence>
<name>A0A1M5JBZ8_9FLAO</name>
<evidence type="ECO:0000256" key="1">
    <source>
        <dbReference type="ARBA" id="ARBA00007435"/>
    </source>
</evidence>
<sequence length="101" mass="11709">MKPGFIYIITNKYQTVVCTGVTSNLPRRIINHKENKYPNSFSARYNVNILVYYEQFQSIGDAVTREKQIKAGSREFKNNLVGSVNPAWKDLFEDIKDIMTE</sequence>
<protein>
    <submittedName>
        <fullName evidence="3">Putative endonuclease</fullName>
    </submittedName>
</protein>
<dbReference type="Pfam" id="PF01541">
    <property type="entry name" value="GIY-YIG"/>
    <property type="match status" value="1"/>
</dbReference>
<dbReference type="AlphaFoldDB" id="A0A1M5JBZ8"/>
<dbReference type="RefSeq" id="WP_073018511.1">
    <property type="nucleotide sequence ID" value="NZ_FQWF01000005.1"/>
</dbReference>
<dbReference type="OrthoDB" id="9807770at2"/>
<dbReference type="PROSITE" id="PS50164">
    <property type="entry name" value="GIY_YIG"/>
    <property type="match status" value="1"/>
</dbReference>
<keyword evidence="4" id="KW-1185">Reference proteome</keyword>
<dbReference type="SUPFAM" id="SSF82771">
    <property type="entry name" value="GIY-YIG endonuclease"/>
    <property type="match status" value="1"/>
</dbReference>
<organism evidence="3 4">
    <name type="scientific">Flavobacterium micromati</name>
    <dbReference type="NCBI Taxonomy" id="229205"/>
    <lineage>
        <taxon>Bacteria</taxon>
        <taxon>Pseudomonadati</taxon>
        <taxon>Bacteroidota</taxon>
        <taxon>Flavobacteriia</taxon>
        <taxon>Flavobacteriales</taxon>
        <taxon>Flavobacteriaceae</taxon>
        <taxon>Flavobacterium</taxon>
    </lineage>
</organism>
<evidence type="ECO:0000313" key="3">
    <source>
        <dbReference type="EMBL" id="SHG38031.1"/>
    </source>
</evidence>
<dbReference type="PANTHER" id="PTHR34477:SF5">
    <property type="entry name" value="BSL5627 PROTEIN"/>
    <property type="match status" value="1"/>
</dbReference>
<keyword evidence="3" id="KW-0378">Hydrolase</keyword>